<dbReference type="Pfam" id="PF00393">
    <property type="entry name" value="6PGD"/>
    <property type="match status" value="1"/>
</dbReference>
<dbReference type="InterPro" id="IPR008927">
    <property type="entry name" value="6-PGluconate_DH-like_C_sf"/>
</dbReference>
<keyword evidence="4 9" id="KW-0311">Gluconate utilization</keyword>
<feature type="binding site" description="in other chain" evidence="7">
    <location>
        <position position="289"/>
    </location>
    <ligand>
        <name>substrate</name>
        <note>ligand shared between dimeric partners</note>
    </ligand>
</feature>
<comment type="subunit">
    <text evidence="2 5">Homodimer.</text>
</comment>
<dbReference type="FunFam" id="1.10.1040.10:FF:000002">
    <property type="entry name" value="6-phosphogluconate dehydrogenase, decarboxylating"/>
    <property type="match status" value="1"/>
</dbReference>
<feature type="binding site" evidence="7">
    <location>
        <position position="446"/>
    </location>
    <ligand>
        <name>substrate</name>
        <note>ligand shared between dimeric partners</note>
    </ligand>
</feature>
<name>A0A318LH48_9FIRM</name>
<evidence type="ECO:0000256" key="5">
    <source>
        <dbReference type="PIRNR" id="PIRNR000109"/>
    </source>
</evidence>
<comment type="caution">
    <text evidence="11">The sequence shown here is derived from an EMBL/GenBank/DDBJ whole genome shotgun (WGS) entry which is preliminary data.</text>
</comment>
<dbReference type="GO" id="GO:0050661">
    <property type="term" value="F:NADP binding"/>
    <property type="evidence" value="ECO:0007669"/>
    <property type="project" value="InterPro"/>
</dbReference>
<dbReference type="RefSeq" id="WP_022938713.1">
    <property type="nucleotide sequence ID" value="NZ_CABKRQ010000006.1"/>
</dbReference>
<feature type="binding site" description="in other chain" evidence="7">
    <location>
        <position position="262"/>
    </location>
    <ligand>
        <name>substrate</name>
        <note>ligand shared between dimeric partners</note>
    </ligand>
</feature>
<comment type="catalytic activity">
    <reaction evidence="5 9">
        <text>6-phospho-D-gluconate + NADP(+) = D-ribulose 5-phosphate + CO2 + NADPH</text>
        <dbReference type="Rhea" id="RHEA:10116"/>
        <dbReference type="ChEBI" id="CHEBI:16526"/>
        <dbReference type="ChEBI" id="CHEBI:57783"/>
        <dbReference type="ChEBI" id="CHEBI:58121"/>
        <dbReference type="ChEBI" id="CHEBI:58349"/>
        <dbReference type="ChEBI" id="CHEBI:58759"/>
        <dbReference type="EC" id="1.1.1.44"/>
    </reaction>
</comment>
<dbReference type="SUPFAM" id="SSF48179">
    <property type="entry name" value="6-phosphogluconate dehydrogenase C-terminal domain-like"/>
    <property type="match status" value="1"/>
</dbReference>
<dbReference type="PANTHER" id="PTHR11811">
    <property type="entry name" value="6-PHOSPHOGLUCONATE DEHYDROGENASE"/>
    <property type="match status" value="1"/>
</dbReference>
<evidence type="ECO:0000256" key="8">
    <source>
        <dbReference type="PIRSR" id="PIRSR000109-3"/>
    </source>
</evidence>
<evidence type="ECO:0000256" key="4">
    <source>
        <dbReference type="ARBA" id="ARBA00023064"/>
    </source>
</evidence>
<feature type="binding site" evidence="7">
    <location>
        <position position="452"/>
    </location>
    <ligand>
        <name>substrate</name>
        <note>ligand shared between dimeric partners</note>
    </ligand>
</feature>
<keyword evidence="5 9" id="KW-0521">NADP</keyword>
<feature type="active site" description="Proton acceptor" evidence="6">
    <location>
        <position position="184"/>
    </location>
</feature>
<dbReference type="InterPro" id="IPR006113">
    <property type="entry name" value="6PGDH_Gnd/GntZ"/>
</dbReference>
<dbReference type="PROSITE" id="PS00461">
    <property type="entry name" value="6PGD"/>
    <property type="match status" value="1"/>
</dbReference>
<feature type="binding site" evidence="8">
    <location>
        <begin position="10"/>
        <end position="15"/>
    </location>
    <ligand>
        <name>NADP(+)</name>
        <dbReference type="ChEBI" id="CHEBI:58349"/>
    </ligand>
</feature>
<dbReference type="PRINTS" id="PR00076">
    <property type="entry name" value="6PGDHDRGNASE"/>
</dbReference>
<dbReference type="OrthoDB" id="9804542at2"/>
<comment type="similarity">
    <text evidence="1 5 9">Belongs to the 6-phosphogluconate dehydrogenase family.</text>
</comment>
<gene>
    <name evidence="11" type="ORF">DES51_102135</name>
</gene>
<evidence type="ECO:0000259" key="10">
    <source>
        <dbReference type="SMART" id="SM01350"/>
    </source>
</evidence>
<keyword evidence="3 5" id="KW-0560">Oxidoreductase</keyword>
<dbReference type="GO" id="GO:0006098">
    <property type="term" value="P:pentose-phosphate shunt"/>
    <property type="evidence" value="ECO:0007669"/>
    <property type="project" value="UniProtKB-UniPathway"/>
</dbReference>
<feature type="binding site" evidence="8">
    <location>
        <position position="103"/>
    </location>
    <ligand>
        <name>NADP(+)</name>
        <dbReference type="ChEBI" id="CHEBI:58349"/>
    </ligand>
</feature>
<dbReference type="InterPro" id="IPR006115">
    <property type="entry name" value="6PGDH_NADP-bd"/>
</dbReference>
<dbReference type="Gene3D" id="1.20.5.320">
    <property type="entry name" value="6-Phosphogluconate Dehydrogenase, domain 3"/>
    <property type="match status" value="1"/>
</dbReference>
<dbReference type="STRING" id="1034346.GCA_000313565_02428"/>
<feature type="binding site" description="in other chain" evidence="7">
    <location>
        <begin position="129"/>
        <end position="131"/>
    </location>
    <ligand>
        <name>substrate</name>
        <note>ligand shared between dimeric partners</note>
    </ligand>
</feature>
<dbReference type="SMART" id="SM01350">
    <property type="entry name" value="6PGD"/>
    <property type="match status" value="1"/>
</dbReference>
<feature type="active site" description="Proton donor" evidence="6">
    <location>
        <position position="191"/>
    </location>
</feature>
<evidence type="ECO:0000256" key="3">
    <source>
        <dbReference type="ARBA" id="ARBA00023002"/>
    </source>
</evidence>
<evidence type="ECO:0000313" key="12">
    <source>
        <dbReference type="Proteomes" id="UP000247612"/>
    </source>
</evidence>
<feature type="binding site" evidence="8">
    <location>
        <begin position="33"/>
        <end position="35"/>
    </location>
    <ligand>
        <name>NADP(+)</name>
        <dbReference type="ChEBI" id="CHEBI:58349"/>
    </ligand>
</feature>
<dbReference type="InterPro" id="IPR013328">
    <property type="entry name" value="6PGD_dom2"/>
</dbReference>
<dbReference type="FunFam" id="3.40.50.720:FF:000007">
    <property type="entry name" value="6-phosphogluconate dehydrogenase, decarboxylating"/>
    <property type="match status" value="1"/>
</dbReference>
<dbReference type="InterPro" id="IPR036291">
    <property type="entry name" value="NAD(P)-bd_dom_sf"/>
</dbReference>
<reference evidence="11 12" key="1">
    <citation type="submission" date="2018-05" db="EMBL/GenBank/DDBJ databases">
        <title>Genomic Encyclopedia of Type Strains, Phase IV (KMG-IV): sequencing the most valuable type-strain genomes for metagenomic binning, comparative biology and taxonomic classification.</title>
        <authorList>
            <person name="Goeker M."/>
        </authorList>
    </citation>
    <scope>NUCLEOTIDE SEQUENCE [LARGE SCALE GENOMIC DNA]</scope>
    <source>
        <strain evidence="11 12">JC118</strain>
    </source>
</reference>
<feature type="binding site" description="in other chain" evidence="7">
    <location>
        <begin position="187"/>
        <end position="188"/>
    </location>
    <ligand>
        <name>substrate</name>
        <note>ligand shared between dimeric partners</note>
    </ligand>
</feature>
<feature type="binding site" description="in other chain" evidence="7">
    <location>
        <position position="192"/>
    </location>
    <ligand>
        <name>substrate</name>
        <note>ligand shared between dimeric partners</note>
    </ligand>
</feature>
<dbReference type="NCBIfam" id="NF006765">
    <property type="entry name" value="PRK09287.1"/>
    <property type="match status" value="1"/>
</dbReference>
<accession>A0A318LH48</accession>
<dbReference type="InterPro" id="IPR006183">
    <property type="entry name" value="Pgluconate_DH"/>
</dbReference>
<dbReference type="EC" id="1.1.1.44" evidence="5 9"/>
<sequence>MEKSRIGVYGLGVMGQSLALNMMNHGYQVSVFNKSHEVTEKFMKEKIENQAVVPCYDLHEFVASLQKPRCVFLMVTAGKVVDLVIDGLKDVLEKGDIIIDGGNSFYKDTIRRFQELQQLGLHFIGVGVSGGEMGALKGPSMMPSGDYEAYQVVEPIFLDIAAKAKDGKPCCTYIGKDGSGHYVKMVHNGIEYADIQIICEAYDLMRNGAGFSVEEIQHIFERWNKGKLKSYLIEITAEILKRRDEETGEYMVDIILDRAGQKGTGKWTSMEGLDIGSAIPTIAESVFARYISAIKDERVQASKVFNVESTLEIDDKEAFINELEQAVYAAKICCYAQGFELLKEAAKENDWTLNFGEIAMIWREGCIIRADFLEEIKKAYDEEAVPNLMMTKKFSNELLAAQKAWRKIAANIIESGIYAPAMLSTIAYFDGYRSARTSANLIQAQRDYFGAHTYERVDKPGFFHTHWE</sequence>
<dbReference type="NCBIfam" id="TIGR00873">
    <property type="entry name" value="gnd"/>
    <property type="match status" value="1"/>
</dbReference>
<feature type="binding site" description="in other chain" evidence="7">
    <location>
        <position position="103"/>
    </location>
    <ligand>
        <name>substrate</name>
        <note>ligand shared between dimeric partners</note>
    </ligand>
</feature>
<dbReference type="PIRSF" id="PIRSF000109">
    <property type="entry name" value="6PGD"/>
    <property type="match status" value="1"/>
</dbReference>
<dbReference type="InterPro" id="IPR006184">
    <property type="entry name" value="6PGdom_BS"/>
</dbReference>
<dbReference type="InterPro" id="IPR006114">
    <property type="entry name" value="6PGDH_C"/>
</dbReference>
<feature type="binding site" evidence="8">
    <location>
        <begin position="75"/>
        <end position="77"/>
    </location>
    <ligand>
        <name>NADP(+)</name>
        <dbReference type="ChEBI" id="CHEBI:58349"/>
    </ligand>
</feature>
<evidence type="ECO:0000256" key="7">
    <source>
        <dbReference type="PIRSR" id="PIRSR000109-2"/>
    </source>
</evidence>
<keyword evidence="12" id="KW-1185">Reference proteome</keyword>
<evidence type="ECO:0000256" key="2">
    <source>
        <dbReference type="ARBA" id="ARBA00011738"/>
    </source>
</evidence>
<dbReference type="Gene3D" id="1.10.1040.10">
    <property type="entry name" value="N-(1-d-carboxylethyl)-l-norvaline Dehydrogenase, domain 2"/>
    <property type="match status" value="1"/>
</dbReference>
<feature type="domain" description="6-phosphogluconate dehydrogenase C-terminal" evidence="10">
    <location>
        <begin position="180"/>
        <end position="468"/>
    </location>
</feature>
<evidence type="ECO:0000256" key="9">
    <source>
        <dbReference type="RuleBase" id="RU000485"/>
    </source>
</evidence>
<evidence type="ECO:0000313" key="11">
    <source>
        <dbReference type="EMBL" id="PXX81017.1"/>
    </source>
</evidence>
<evidence type="ECO:0000256" key="1">
    <source>
        <dbReference type="ARBA" id="ARBA00008419"/>
    </source>
</evidence>
<dbReference type="GO" id="GO:0004616">
    <property type="term" value="F:phosphogluconate dehydrogenase (decarboxylating) activity"/>
    <property type="evidence" value="ECO:0007669"/>
    <property type="project" value="UniProtKB-EC"/>
</dbReference>
<dbReference type="GO" id="GO:0019521">
    <property type="term" value="P:D-gluconate metabolic process"/>
    <property type="evidence" value="ECO:0007669"/>
    <property type="project" value="UniProtKB-KW"/>
</dbReference>
<organism evidence="11 12">
    <name type="scientific">Dielma fastidiosa</name>
    <dbReference type="NCBI Taxonomy" id="1034346"/>
    <lineage>
        <taxon>Bacteria</taxon>
        <taxon>Bacillati</taxon>
        <taxon>Bacillota</taxon>
        <taxon>Erysipelotrichia</taxon>
        <taxon>Erysipelotrichales</taxon>
        <taxon>Erysipelotrichaceae</taxon>
        <taxon>Dielma</taxon>
    </lineage>
</organism>
<dbReference type="UniPathway" id="UPA00115">
    <property type="reaction ID" value="UER00410"/>
</dbReference>
<dbReference type="FunFam" id="1.20.5.320:FF:000001">
    <property type="entry name" value="6-phosphogluconate dehydrogenase, decarboxylating"/>
    <property type="match status" value="1"/>
</dbReference>
<protein>
    <recommendedName>
        <fullName evidence="5 9">6-phosphogluconate dehydrogenase, decarboxylating</fullName>
        <ecNumber evidence="5 9">1.1.1.44</ecNumber>
    </recommendedName>
</protein>
<dbReference type="Proteomes" id="UP000247612">
    <property type="component" value="Unassembled WGS sequence"/>
</dbReference>
<dbReference type="EMBL" id="QJKH01000002">
    <property type="protein sequence ID" value="PXX81017.1"/>
    <property type="molecule type" value="Genomic_DNA"/>
</dbReference>
<proteinExistence type="inferred from homology"/>
<comment type="function">
    <text evidence="5">Catalyzes the oxidative decarboxylation of 6-phosphogluconate to ribulose 5-phosphate and CO(2), with concomitant reduction of NADP to NADPH.</text>
</comment>
<keyword evidence="5 9" id="KW-0570">Pentose shunt</keyword>
<dbReference type="AlphaFoldDB" id="A0A318LH48"/>
<dbReference type="SUPFAM" id="SSF51735">
    <property type="entry name" value="NAD(P)-binding Rossmann-fold domains"/>
    <property type="match status" value="1"/>
</dbReference>
<evidence type="ECO:0000256" key="6">
    <source>
        <dbReference type="PIRSR" id="PIRSR000109-1"/>
    </source>
</evidence>
<dbReference type="Gene3D" id="3.40.50.720">
    <property type="entry name" value="NAD(P)-binding Rossmann-like Domain"/>
    <property type="match status" value="1"/>
</dbReference>
<dbReference type="Pfam" id="PF03446">
    <property type="entry name" value="NAD_binding_2"/>
    <property type="match status" value="1"/>
</dbReference>
<comment type="pathway">
    <text evidence="5 9">Carbohydrate degradation; pentose phosphate pathway; D-ribulose 5-phosphate from D-glucose 6-phosphate (oxidative stage): step 3/3.</text>
</comment>